<name>A0A0F9V678_9ZZZZ</name>
<evidence type="ECO:0000313" key="2">
    <source>
        <dbReference type="EMBL" id="KKN61353.1"/>
    </source>
</evidence>
<feature type="transmembrane region" description="Helical" evidence="1">
    <location>
        <begin position="109"/>
        <end position="128"/>
    </location>
</feature>
<accession>A0A0F9V678</accession>
<proteinExistence type="predicted"/>
<dbReference type="AlphaFoldDB" id="A0A0F9V678"/>
<organism evidence="2">
    <name type="scientific">marine sediment metagenome</name>
    <dbReference type="NCBI Taxonomy" id="412755"/>
    <lineage>
        <taxon>unclassified sequences</taxon>
        <taxon>metagenomes</taxon>
        <taxon>ecological metagenomes</taxon>
    </lineage>
</organism>
<evidence type="ECO:0000256" key="1">
    <source>
        <dbReference type="SAM" id="Phobius"/>
    </source>
</evidence>
<protein>
    <submittedName>
        <fullName evidence="2">Uncharacterized protein</fullName>
    </submittedName>
</protein>
<keyword evidence="1" id="KW-1133">Transmembrane helix</keyword>
<keyword evidence="1" id="KW-0472">Membrane</keyword>
<sequence length="131" mass="13537">MLQAAYTQYSDPSVPPQAIPHNIPQTPWSQLYRSAPGAQIPSTMLPQLSGPSPIQFQGALGQPTRGGVTLVGLGQEPAIGPKTLLLLNAVIAAGVGVALAYTMQSDRPALWTAALFGSVSVASGALWMSAK</sequence>
<feature type="transmembrane region" description="Helical" evidence="1">
    <location>
        <begin position="84"/>
        <end position="103"/>
    </location>
</feature>
<comment type="caution">
    <text evidence="2">The sequence shown here is derived from an EMBL/GenBank/DDBJ whole genome shotgun (WGS) entry which is preliminary data.</text>
</comment>
<reference evidence="2" key="1">
    <citation type="journal article" date="2015" name="Nature">
        <title>Complex archaea that bridge the gap between prokaryotes and eukaryotes.</title>
        <authorList>
            <person name="Spang A."/>
            <person name="Saw J.H."/>
            <person name="Jorgensen S.L."/>
            <person name="Zaremba-Niedzwiedzka K."/>
            <person name="Martijn J."/>
            <person name="Lind A.E."/>
            <person name="van Eijk R."/>
            <person name="Schleper C."/>
            <person name="Guy L."/>
            <person name="Ettema T.J."/>
        </authorList>
    </citation>
    <scope>NUCLEOTIDE SEQUENCE</scope>
</reference>
<keyword evidence="1" id="KW-0812">Transmembrane</keyword>
<gene>
    <name evidence="2" type="ORF">LCGC14_0522850</name>
</gene>
<dbReference type="EMBL" id="LAZR01000661">
    <property type="protein sequence ID" value="KKN61353.1"/>
    <property type="molecule type" value="Genomic_DNA"/>
</dbReference>